<comment type="caution">
    <text evidence="17">The sequence shown here is derived from an EMBL/GenBank/DDBJ whole genome shotgun (WGS) entry which is preliminary data.</text>
</comment>
<dbReference type="SUPFAM" id="SSF48179">
    <property type="entry name" value="6-phosphogluconate dehydrogenase C-terminal domain-like"/>
    <property type="match status" value="2"/>
</dbReference>
<dbReference type="PANTHER" id="PTHR23309:SF51">
    <property type="entry name" value="3-HYDROXYACYL-COA DEHYDROGENASE-RELATED"/>
    <property type="match status" value="1"/>
</dbReference>
<sequence>MHSLVALQREGNVGLIIINNPPVNALSREVREQVLARFEQAAGDADIRAVVIVCEGRTFIAGADIKEFDLPLQAPHLPDVLAAIENSPKPVIAAMHGSVLGGGLEFALACHYRIAGPGTQFGLPEVGLGLIPGAGGTQRLPRLCGMLPAFDMVLGGEQVGVEQALEIGLLDRLSRSSVFESALAFAQETIGQSIPRSCNRTVSAFDPAVFQRRAQAILRKLVGQEAPPLALQALQAAWQVPFYEGMALERDIFISRRESAQARALRHVFFAERDLASRRRTLARQAPVRAVDSVAVIGAGTMGSGIALCLANAGIATVLIDTQPAALDRGRAAVERYYVSALEKGRLSSEKAAEHAGHIRYEGSLEAIAGADLIIEAVFEDLAVKQDVFRTLDRFAKPGAILATNTSYLDVDAIASVTDRPGDVIGMHFFSPAHVMKLLEVVKTAHLHPDVLATVLQLGGRLGKTAVAVGNCYGFVGNRLLAVREREATFLLEEGASPEDVDRVLRGFGFPIGPFELRDLAGVDIAWFNRKGRGEHLGQAERQCNLIEQLHEAGRFGQKSGAGYYRYEEGQRKGSPDPFVANMLVEHRQARGLEPRVISDDEILQRCLFVMINEAAYMLEQGIIDSPNDIDLIWIHGYGFPRYRGGLLYYADQIGLTQIGEALEQWALKHPDRQLKVCALLQSRAKERVSLSQS</sequence>
<evidence type="ECO:0000256" key="3">
    <source>
        <dbReference type="ARBA" id="ARBA00008750"/>
    </source>
</evidence>
<dbReference type="RefSeq" id="WP_102083555.1">
    <property type="nucleotide sequence ID" value="NZ_PJCJ01000001.1"/>
</dbReference>
<dbReference type="Pfam" id="PF00725">
    <property type="entry name" value="3HCDH"/>
    <property type="match status" value="2"/>
</dbReference>
<keyword evidence="8" id="KW-0443">Lipid metabolism</keyword>
<dbReference type="CDD" id="cd06558">
    <property type="entry name" value="crotonase-like"/>
    <property type="match status" value="1"/>
</dbReference>
<proteinExistence type="inferred from homology"/>
<dbReference type="EMBL" id="PJCJ01000001">
    <property type="protein sequence ID" value="PLV16730.1"/>
    <property type="molecule type" value="Genomic_DNA"/>
</dbReference>
<dbReference type="InterPro" id="IPR001753">
    <property type="entry name" value="Enoyl-CoA_hydra/iso"/>
</dbReference>
<dbReference type="Gene3D" id="1.10.1040.50">
    <property type="match status" value="1"/>
</dbReference>
<comment type="subcellular location">
    <subcellularLocation>
        <location evidence="1">Peroxisome</location>
    </subcellularLocation>
</comment>
<evidence type="ECO:0000313" key="17">
    <source>
        <dbReference type="EMBL" id="PLV16730.1"/>
    </source>
</evidence>
<keyword evidence="7" id="KW-0520">NAD</keyword>
<comment type="similarity">
    <text evidence="14">Belongs to the enoyl-CoA hydratase/isomerase family.</text>
</comment>
<organism evidence="17 18">
    <name type="scientific">Pseudomonas plecoglossicida</name>
    <dbReference type="NCBI Taxonomy" id="70775"/>
    <lineage>
        <taxon>Bacteria</taxon>
        <taxon>Pseudomonadati</taxon>
        <taxon>Pseudomonadota</taxon>
        <taxon>Gammaproteobacteria</taxon>
        <taxon>Pseudomonadales</taxon>
        <taxon>Pseudomonadaceae</taxon>
        <taxon>Pseudomonas</taxon>
    </lineage>
</organism>
<evidence type="ECO:0000256" key="1">
    <source>
        <dbReference type="ARBA" id="ARBA00004275"/>
    </source>
</evidence>
<evidence type="ECO:0000256" key="2">
    <source>
        <dbReference type="ARBA" id="ARBA00005005"/>
    </source>
</evidence>
<dbReference type="Gene3D" id="3.40.50.720">
    <property type="entry name" value="NAD(P)-binding Rossmann-like Domain"/>
    <property type="match status" value="1"/>
</dbReference>
<keyword evidence="18" id="KW-1185">Reference proteome</keyword>
<dbReference type="Gene3D" id="3.90.226.10">
    <property type="entry name" value="2-enoyl-CoA Hydratase, Chain A, domain 1"/>
    <property type="match status" value="1"/>
</dbReference>
<keyword evidence="11" id="KW-0456">Lyase</keyword>
<dbReference type="PANTHER" id="PTHR23309">
    <property type="entry name" value="3-HYDROXYACYL-COA DEHYROGENASE"/>
    <property type="match status" value="1"/>
</dbReference>
<dbReference type="SUPFAM" id="SSF51735">
    <property type="entry name" value="NAD(P)-binding Rossmann-fold domains"/>
    <property type="match status" value="1"/>
</dbReference>
<comment type="similarity">
    <text evidence="3">In the N-terminal section; belongs to the enoyl-CoA hydratase/isomerase family.</text>
</comment>
<evidence type="ECO:0000259" key="16">
    <source>
        <dbReference type="Pfam" id="PF02737"/>
    </source>
</evidence>
<dbReference type="Pfam" id="PF00378">
    <property type="entry name" value="ECH_1"/>
    <property type="match status" value="1"/>
</dbReference>
<evidence type="ECO:0000313" key="18">
    <source>
        <dbReference type="Proteomes" id="UP000234744"/>
    </source>
</evidence>
<feature type="domain" description="3-hydroxyacyl-CoA dehydrogenase C-terminal" evidence="15">
    <location>
        <begin position="474"/>
        <end position="567"/>
    </location>
</feature>
<dbReference type="InterPro" id="IPR006108">
    <property type="entry name" value="3HC_DH_C"/>
</dbReference>
<dbReference type="InterPro" id="IPR029045">
    <property type="entry name" value="ClpP/crotonase-like_dom_sf"/>
</dbReference>
<keyword evidence="6" id="KW-0560">Oxidoreductase</keyword>
<keyword evidence="12" id="KW-0511">Multifunctional enzyme</keyword>
<dbReference type="Proteomes" id="UP000234744">
    <property type="component" value="Unassembled WGS sequence"/>
</dbReference>
<comment type="catalytic activity">
    <reaction evidence="13">
        <text>a (3S)-3-hydroxyacyl-CoA + NAD(+) = a 3-oxoacyl-CoA + NADH + H(+)</text>
        <dbReference type="Rhea" id="RHEA:22432"/>
        <dbReference type="ChEBI" id="CHEBI:15378"/>
        <dbReference type="ChEBI" id="CHEBI:57318"/>
        <dbReference type="ChEBI" id="CHEBI:57540"/>
        <dbReference type="ChEBI" id="CHEBI:57945"/>
        <dbReference type="ChEBI" id="CHEBI:90726"/>
        <dbReference type="EC" id="1.1.1.35"/>
    </reaction>
</comment>
<evidence type="ECO:0000256" key="10">
    <source>
        <dbReference type="ARBA" id="ARBA00023235"/>
    </source>
</evidence>
<dbReference type="PROSITE" id="PS00166">
    <property type="entry name" value="ENOYL_COA_HYDRATASE"/>
    <property type="match status" value="1"/>
</dbReference>
<keyword evidence="9" id="KW-0576">Peroxisome</keyword>
<evidence type="ECO:0000256" key="5">
    <source>
        <dbReference type="ARBA" id="ARBA00022963"/>
    </source>
</evidence>
<evidence type="ECO:0000259" key="15">
    <source>
        <dbReference type="Pfam" id="PF00725"/>
    </source>
</evidence>
<name>A0ABX4U769_PSEDL</name>
<keyword evidence="4" id="KW-0276">Fatty acid metabolism</keyword>
<feature type="domain" description="3-hydroxyacyl-CoA dehydrogenase NAD binding" evidence="16">
    <location>
        <begin position="293"/>
        <end position="471"/>
    </location>
</feature>
<reference evidence="17 18" key="1">
    <citation type="submission" date="2017-12" db="EMBL/GenBank/DDBJ databases">
        <title>Detection of the carbapenemase gene blaVIM-5 in members of the Pseudomonas putida group isolated from polluted Nigerian wetlands.</title>
        <authorList>
            <person name="Adelowo O."/>
            <person name="Vollmers J."/>
            <person name="Maeusezahl I."/>
            <person name="Kaster A.-K."/>
            <person name="Mueller J.A."/>
        </authorList>
    </citation>
    <scope>NUCLEOTIDE SEQUENCE [LARGE SCALE GENOMIC DNA]</scope>
    <source>
        <strain evidence="17 18">MR69</strain>
    </source>
</reference>
<evidence type="ECO:0000256" key="13">
    <source>
        <dbReference type="ARBA" id="ARBA00049556"/>
    </source>
</evidence>
<dbReference type="SUPFAM" id="SSF52096">
    <property type="entry name" value="ClpP/crotonase"/>
    <property type="match status" value="1"/>
</dbReference>
<dbReference type="InterPro" id="IPR008927">
    <property type="entry name" value="6-PGluconate_DH-like_C_sf"/>
</dbReference>
<evidence type="ECO:0000256" key="11">
    <source>
        <dbReference type="ARBA" id="ARBA00023239"/>
    </source>
</evidence>
<evidence type="ECO:0000256" key="14">
    <source>
        <dbReference type="RuleBase" id="RU003707"/>
    </source>
</evidence>
<keyword evidence="5" id="KW-0442">Lipid degradation</keyword>
<dbReference type="InterPro" id="IPR018376">
    <property type="entry name" value="Enoyl-CoA_hyd/isom_CS"/>
</dbReference>
<comment type="pathway">
    <text evidence="2">Lipid metabolism; fatty acid beta-oxidation.</text>
</comment>
<evidence type="ECO:0000256" key="4">
    <source>
        <dbReference type="ARBA" id="ARBA00022832"/>
    </source>
</evidence>
<dbReference type="InterPro" id="IPR006176">
    <property type="entry name" value="3-OHacyl-CoA_DH_NAD-bd"/>
</dbReference>
<protein>
    <submittedName>
        <fullName evidence="17">3-hydroxybutyryl-CoA epimerase</fullName>
    </submittedName>
</protein>
<evidence type="ECO:0000256" key="12">
    <source>
        <dbReference type="ARBA" id="ARBA00023268"/>
    </source>
</evidence>
<evidence type="ECO:0000256" key="6">
    <source>
        <dbReference type="ARBA" id="ARBA00023002"/>
    </source>
</evidence>
<evidence type="ECO:0000256" key="9">
    <source>
        <dbReference type="ARBA" id="ARBA00023140"/>
    </source>
</evidence>
<dbReference type="InterPro" id="IPR036291">
    <property type="entry name" value="NAD(P)-bd_dom_sf"/>
</dbReference>
<feature type="domain" description="3-hydroxyacyl-CoA dehydrogenase C-terminal" evidence="15">
    <location>
        <begin position="603"/>
        <end position="687"/>
    </location>
</feature>
<evidence type="ECO:0000256" key="7">
    <source>
        <dbReference type="ARBA" id="ARBA00023027"/>
    </source>
</evidence>
<dbReference type="Pfam" id="PF02737">
    <property type="entry name" value="3HCDH_N"/>
    <property type="match status" value="1"/>
</dbReference>
<keyword evidence="10" id="KW-0413">Isomerase</keyword>
<evidence type="ECO:0000256" key="8">
    <source>
        <dbReference type="ARBA" id="ARBA00023098"/>
    </source>
</evidence>
<accession>A0ABX4U769</accession>
<gene>
    <name evidence="17" type="ORF">CXG47_00860</name>
</gene>